<evidence type="ECO:0000256" key="4">
    <source>
        <dbReference type="PROSITE-ProRule" id="PRU00339"/>
    </source>
</evidence>
<dbReference type="SMART" id="SM00028">
    <property type="entry name" value="TPR"/>
    <property type="match status" value="8"/>
</dbReference>
<organism evidence="6 7">
    <name type="scientific">Helobdella robusta</name>
    <name type="common">Californian leech</name>
    <dbReference type="NCBI Taxonomy" id="6412"/>
    <lineage>
        <taxon>Eukaryota</taxon>
        <taxon>Metazoa</taxon>
        <taxon>Spiralia</taxon>
        <taxon>Lophotrochozoa</taxon>
        <taxon>Annelida</taxon>
        <taxon>Clitellata</taxon>
        <taxon>Hirudinea</taxon>
        <taxon>Rhynchobdellida</taxon>
        <taxon>Glossiphoniidae</taxon>
        <taxon>Helobdella</taxon>
    </lineage>
</organism>
<evidence type="ECO:0000256" key="3">
    <source>
        <dbReference type="ARBA" id="ARBA00023778"/>
    </source>
</evidence>
<dbReference type="STRING" id="6412.T1FPQ8"/>
<dbReference type="PROSITE" id="PS50005">
    <property type="entry name" value="TPR"/>
    <property type="match status" value="2"/>
</dbReference>
<evidence type="ECO:0000256" key="1">
    <source>
        <dbReference type="ARBA" id="ARBA00022737"/>
    </source>
</evidence>
<dbReference type="Pfam" id="PF13432">
    <property type="entry name" value="TPR_16"/>
    <property type="match status" value="1"/>
</dbReference>
<comment type="similarity">
    <text evidence="3">Belongs to the BBS4 family.</text>
</comment>
<feature type="repeat" description="TPR" evidence="4">
    <location>
        <begin position="146"/>
        <end position="179"/>
    </location>
</feature>
<dbReference type="SUPFAM" id="SSF48452">
    <property type="entry name" value="TPR-like"/>
    <property type="match status" value="1"/>
</dbReference>
<dbReference type="GO" id="GO:0061512">
    <property type="term" value="P:protein localization to cilium"/>
    <property type="evidence" value="ECO:0000318"/>
    <property type="project" value="GO_Central"/>
</dbReference>
<keyword evidence="1" id="KW-0677">Repeat</keyword>
<evidence type="ECO:0000313" key="6">
    <source>
        <dbReference type="EnsemblMetazoa" id="HelroP188177"/>
    </source>
</evidence>
<dbReference type="OMA" id="YCEVAWH"/>
<name>T1FPQ8_HELRO</name>
<dbReference type="InParanoid" id="T1FPQ8"/>
<dbReference type="AlphaFoldDB" id="T1FPQ8"/>
<dbReference type="PANTHER" id="PTHR44186">
    <property type="match status" value="1"/>
</dbReference>
<dbReference type="KEGG" id="hro:HELRODRAFT_188177"/>
<dbReference type="EMBL" id="AMQM01000401">
    <property type="status" value="NOT_ANNOTATED_CDS"/>
    <property type="molecule type" value="Genomic_DNA"/>
</dbReference>
<keyword evidence="7" id="KW-1185">Reference proteome</keyword>
<reference evidence="5 7" key="2">
    <citation type="journal article" date="2013" name="Nature">
        <title>Insights into bilaterian evolution from three spiralian genomes.</title>
        <authorList>
            <person name="Simakov O."/>
            <person name="Marletaz F."/>
            <person name="Cho S.J."/>
            <person name="Edsinger-Gonzales E."/>
            <person name="Havlak P."/>
            <person name="Hellsten U."/>
            <person name="Kuo D.H."/>
            <person name="Larsson T."/>
            <person name="Lv J."/>
            <person name="Arendt D."/>
            <person name="Savage R."/>
            <person name="Osoegawa K."/>
            <person name="de Jong P."/>
            <person name="Grimwood J."/>
            <person name="Chapman J.A."/>
            <person name="Shapiro H."/>
            <person name="Aerts A."/>
            <person name="Otillar R.P."/>
            <person name="Terry A.Y."/>
            <person name="Boore J.L."/>
            <person name="Grigoriev I.V."/>
            <person name="Lindberg D.R."/>
            <person name="Seaver E.C."/>
            <person name="Weisblat D.A."/>
            <person name="Putnam N.H."/>
            <person name="Rokhsar D.S."/>
        </authorList>
    </citation>
    <scope>NUCLEOTIDE SEQUENCE</scope>
</reference>
<dbReference type="CTD" id="20210805"/>
<evidence type="ECO:0000313" key="5">
    <source>
        <dbReference type="EMBL" id="ESO13235.1"/>
    </source>
</evidence>
<dbReference type="InterPro" id="IPR011990">
    <property type="entry name" value="TPR-like_helical_dom_sf"/>
</dbReference>
<dbReference type="EnsemblMetazoa" id="HelroT188177">
    <property type="protein sequence ID" value="HelroP188177"/>
    <property type="gene ID" value="HelroG188177"/>
</dbReference>
<gene>
    <name evidence="6" type="primary">20210805</name>
    <name evidence="5" type="ORF">HELRODRAFT_188177</name>
</gene>
<reference evidence="6" key="3">
    <citation type="submission" date="2015-06" db="UniProtKB">
        <authorList>
            <consortium name="EnsemblMetazoa"/>
        </authorList>
    </citation>
    <scope>IDENTIFICATION</scope>
</reference>
<dbReference type="PANTHER" id="PTHR44186:SF1">
    <property type="entry name" value="BARDET-BIEDL SYNDROME 4 PROTEIN"/>
    <property type="match status" value="1"/>
</dbReference>
<feature type="repeat" description="TPR" evidence="4">
    <location>
        <begin position="180"/>
        <end position="213"/>
    </location>
</feature>
<dbReference type="OrthoDB" id="309339at2759"/>
<dbReference type="EMBL" id="KB095811">
    <property type="protein sequence ID" value="ESO13235.1"/>
    <property type="molecule type" value="Genomic_DNA"/>
</dbReference>
<accession>T1FPQ8</accession>
<evidence type="ECO:0000313" key="7">
    <source>
        <dbReference type="Proteomes" id="UP000015101"/>
    </source>
</evidence>
<dbReference type="Proteomes" id="UP000015101">
    <property type="component" value="Unassembled WGS sequence"/>
</dbReference>
<dbReference type="GeneID" id="20210805"/>
<dbReference type="InterPro" id="IPR019734">
    <property type="entry name" value="TPR_rpt"/>
</dbReference>
<protein>
    <submittedName>
        <fullName evidence="5 6">Uncharacterized protein</fullName>
    </submittedName>
</protein>
<dbReference type="eggNOG" id="KOG1124">
    <property type="taxonomic scope" value="Eukaryota"/>
</dbReference>
<dbReference type="GO" id="GO:0060271">
    <property type="term" value="P:cilium assembly"/>
    <property type="evidence" value="ECO:0000318"/>
    <property type="project" value="GO_Central"/>
</dbReference>
<dbReference type="RefSeq" id="XP_009009955.1">
    <property type="nucleotide sequence ID" value="XM_009011707.1"/>
</dbReference>
<dbReference type="GO" id="GO:0036064">
    <property type="term" value="C:ciliary basal body"/>
    <property type="evidence" value="ECO:0000318"/>
    <property type="project" value="GO_Central"/>
</dbReference>
<keyword evidence="2 4" id="KW-0802">TPR repeat</keyword>
<proteinExistence type="inferred from homology"/>
<reference evidence="7" key="1">
    <citation type="submission" date="2012-12" db="EMBL/GenBank/DDBJ databases">
        <authorList>
            <person name="Hellsten U."/>
            <person name="Grimwood J."/>
            <person name="Chapman J.A."/>
            <person name="Shapiro H."/>
            <person name="Aerts A."/>
            <person name="Otillar R.P."/>
            <person name="Terry A.Y."/>
            <person name="Boore J.L."/>
            <person name="Simakov O."/>
            <person name="Marletaz F."/>
            <person name="Cho S.-J."/>
            <person name="Edsinger-Gonzales E."/>
            <person name="Havlak P."/>
            <person name="Kuo D.-H."/>
            <person name="Larsson T."/>
            <person name="Lv J."/>
            <person name="Arendt D."/>
            <person name="Savage R."/>
            <person name="Osoegawa K."/>
            <person name="de Jong P."/>
            <person name="Lindberg D.R."/>
            <person name="Seaver E.C."/>
            <person name="Weisblat D.A."/>
            <person name="Putnam N.H."/>
            <person name="Grigoriev I.V."/>
            <person name="Rokhsar D.S."/>
        </authorList>
    </citation>
    <scope>NUCLEOTIDE SEQUENCE</scope>
</reference>
<dbReference type="Gene3D" id="1.25.40.10">
    <property type="entry name" value="Tetratricopeptide repeat domain"/>
    <property type="match status" value="3"/>
</dbReference>
<sequence>MSKRDLFAGSGDQLNWLLHLNFVRKDYDKCRNLLRVDHERQCQNEYGSYVLGLVARIDGDINESLKHFQTASAINCKNVANFKQIAKSLFLLARHKAALDVYSEAEKLCHNDWELTHNKALCYMYLKDLNKAKEVLNEAIQYKDSHLSHSLLGEIYQSEMNINKSIAAYTKALAVFPENVDISCTLGLLYLQMGDYKNAFSHLGNAMTYDPDNVKAIMGAGSMLQMHGDHDVALAKYKLAVRYIPNSGPLWNNIGMCYFNKKKLVAAVSCLKRAHYFCPLERTISQNLVLIYLYSQQYASAFNFITSAMFLRFKSALHYFLLAVLYELIKMADKLHHYRYIVLTKQIRTVTLSHLKDRENSKQAFKQALQLDDKDALISLNFSIFLFNNGDHKSASEQYNSYKSKLQHKNYENDSEVREASEKLCSALHLGSV</sequence>
<dbReference type="Pfam" id="PF13181">
    <property type="entry name" value="TPR_8"/>
    <property type="match status" value="3"/>
</dbReference>
<evidence type="ECO:0000256" key="2">
    <source>
        <dbReference type="ARBA" id="ARBA00022803"/>
    </source>
</evidence>
<dbReference type="HOGENOM" id="CLU_033477_0_1_1"/>
<dbReference type="FunCoup" id="T1FPQ8">
    <property type="interactions" value="141"/>
</dbReference>